<gene>
    <name evidence="2" type="ORF">BSZ36_13015</name>
</gene>
<dbReference type="Pfam" id="PF09622">
    <property type="entry name" value="DUF2391"/>
    <property type="match status" value="1"/>
</dbReference>
<feature type="transmembrane region" description="Helical" evidence="1">
    <location>
        <begin position="246"/>
        <end position="269"/>
    </location>
</feature>
<feature type="transmembrane region" description="Helical" evidence="1">
    <location>
        <begin position="45"/>
        <end position="65"/>
    </location>
</feature>
<feature type="transmembrane region" description="Helical" evidence="1">
    <location>
        <begin position="218"/>
        <end position="239"/>
    </location>
</feature>
<dbReference type="InterPro" id="IPR024464">
    <property type="entry name" value="DUF2391"/>
</dbReference>
<protein>
    <recommendedName>
        <fullName evidence="4">TIGR02587 family membrane protein</fullName>
    </recommendedName>
</protein>
<evidence type="ECO:0008006" key="4">
    <source>
        <dbReference type="Google" id="ProtNLM"/>
    </source>
</evidence>
<dbReference type="InParanoid" id="A0A259U1K5"/>
<dbReference type="AlphaFoldDB" id="A0A259U1K5"/>
<feature type="transmembrane region" description="Helical" evidence="1">
    <location>
        <begin position="154"/>
        <end position="171"/>
    </location>
</feature>
<feature type="transmembrane region" description="Helical" evidence="1">
    <location>
        <begin position="85"/>
        <end position="103"/>
    </location>
</feature>
<dbReference type="RefSeq" id="WP_094549626.1">
    <property type="nucleotide sequence ID" value="NZ_MQWB01000001.1"/>
</dbReference>
<dbReference type="EMBL" id="MQWB01000001">
    <property type="protein sequence ID" value="OZC03826.1"/>
    <property type="molecule type" value="Genomic_DNA"/>
</dbReference>
<name>A0A259U1K5_9BACT</name>
<sequence>MPSASVRPVSNTLMQYGRSVAGGLLFAVAAMYTMEIWWQGYSTPAHVIVTTFVAMLGLLMAYAHYDGFEDSNSVGDNAFEAMESIALGFSLSALVLFLVGQLPPGASVFEIVARITMVGVHASIGVAVGAAQLGEASGDEEEDASEKSGIVHDVALSVLGAVLIGSSVAPTEEIVMVSVEAQAWQVLAVAVFSLLVTLGIVSYVGFRGSSGDSAFVGGPLGGACATYGLALLAAAGLLWSGGRYDALGFAASIDAIVILGLPCALGASAGRMLL</sequence>
<feature type="transmembrane region" description="Helical" evidence="1">
    <location>
        <begin position="20"/>
        <end position="38"/>
    </location>
</feature>
<evidence type="ECO:0000313" key="2">
    <source>
        <dbReference type="EMBL" id="OZC03826.1"/>
    </source>
</evidence>
<keyword evidence="1" id="KW-0812">Transmembrane</keyword>
<accession>A0A259U1K5</accession>
<keyword evidence="3" id="KW-1185">Reference proteome</keyword>
<dbReference type="Proteomes" id="UP000216446">
    <property type="component" value="Unassembled WGS sequence"/>
</dbReference>
<keyword evidence="1" id="KW-0472">Membrane</keyword>
<proteinExistence type="predicted"/>
<evidence type="ECO:0000256" key="1">
    <source>
        <dbReference type="SAM" id="Phobius"/>
    </source>
</evidence>
<dbReference type="OrthoDB" id="147125at2"/>
<evidence type="ECO:0000313" key="3">
    <source>
        <dbReference type="Proteomes" id="UP000216446"/>
    </source>
</evidence>
<feature type="transmembrane region" description="Helical" evidence="1">
    <location>
        <begin position="115"/>
        <end position="134"/>
    </location>
</feature>
<feature type="transmembrane region" description="Helical" evidence="1">
    <location>
        <begin position="183"/>
        <end position="206"/>
    </location>
</feature>
<comment type="caution">
    <text evidence="2">The sequence shown here is derived from an EMBL/GenBank/DDBJ whole genome shotgun (WGS) entry which is preliminary data.</text>
</comment>
<reference evidence="2 3" key="1">
    <citation type="submission" date="2016-11" db="EMBL/GenBank/DDBJ databases">
        <title>Study of marine rhodopsin-containing bacteria.</title>
        <authorList>
            <person name="Yoshizawa S."/>
            <person name="Kumagai Y."/>
            <person name="Kogure K."/>
        </authorList>
    </citation>
    <scope>NUCLEOTIDE SEQUENCE [LARGE SCALE GENOMIC DNA]</scope>
    <source>
        <strain evidence="2 3">SG-29</strain>
    </source>
</reference>
<organism evidence="2 3">
    <name type="scientific">Rubricoccus marinus</name>
    <dbReference type="NCBI Taxonomy" id="716817"/>
    <lineage>
        <taxon>Bacteria</taxon>
        <taxon>Pseudomonadati</taxon>
        <taxon>Rhodothermota</taxon>
        <taxon>Rhodothermia</taxon>
        <taxon>Rhodothermales</taxon>
        <taxon>Rubricoccaceae</taxon>
        <taxon>Rubricoccus</taxon>
    </lineage>
</organism>
<keyword evidence="1" id="KW-1133">Transmembrane helix</keyword>